<dbReference type="CDD" id="cd00761">
    <property type="entry name" value="Glyco_tranf_GTA_type"/>
    <property type="match status" value="1"/>
</dbReference>
<feature type="domain" description="Glycosyltransferase 2-like" evidence="3">
    <location>
        <begin position="2"/>
        <end position="117"/>
    </location>
</feature>
<proteinExistence type="predicted"/>
<dbReference type="EMBL" id="AMCI01004629">
    <property type="protein sequence ID" value="EJW97693.1"/>
    <property type="molecule type" value="Genomic_DNA"/>
</dbReference>
<protein>
    <submittedName>
        <fullName evidence="4">Glycosyl transferase, group 2 family</fullName>
    </submittedName>
</protein>
<evidence type="ECO:0000256" key="2">
    <source>
        <dbReference type="ARBA" id="ARBA00022679"/>
    </source>
</evidence>
<gene>
    <name evidence="4" type="ORF">EVA_14200</name>
</gene>
<dbReference type="InterPro" id="IPR001173">
    <property type="entry name" value="Glyco_trans_2-like"/>
</dbReference>
<accession>J9FT68</accession>
<keyword evidence="2 4" id="KW-0808">Transferase</keyword>
<comment type="caution">
    <text evidence="4">The sequence shown here is derived from an EMBL/GenBank/DDBJ whole genome shotgun (WGS) entry which is preliminary data.</text>
</comment>
<dbReference type="SUPFAM" id="SSF53448">
    <property type="entry name" value="Nucleotide-diphospho-sugar transferases"/>
    <property type="match status" value="1"/>
</dbReference>
<name>J9FT68_9ZZZZ</name>
<dbReference type="InterPro" id="IPR029044">
    <property type="entry name" value="Nucleotide-diphossugar_trans"/>
</dbReference>
<sequence length="268" mass="29771">AKDSRIRVIHKENGGAGQARNVALAQATGELIGFVDSDDYISPDLYAHLYSLMDGETDVAECAIAITEADGCPFDDGTQAKTVTCTAQEAMALHIQDKLFCQTPPNKLYRRQVVEGIFFPEGNLIDDEFWTYRVLGRARKLVHSEARMYAYRQQPDSAMHKPFSRKRLQGMQAKLQRLTYLGQRMPQLVDLAAEELWMTCLYAMQGSLKGLSGEELALAKQEIGAVAAQLPPVMPDSGKRRMLLALARHSLPAAARLLNVLIDLHILN</sequence>
<reference evidence="4" key="1">
    <citation type="journal article" date="2012" name="PLoS ONE">
        <title>Gene sets for utilization of primary and secondary nutrition supplies in the distal gut of endangered iberian lynx.</title>
        <authorList>
            <person name="Alcaide M."/>
            <person name="Messina E."/>
            <person name="Richter M."/>
            <person name="Bargiela R."/>
            <person name="Peplies J."/>
            <person name="Huws S.A."/>
            <person name="Newbold C.J."/>
            <person name="Golyshin P.N."/>
            <person name="Simon M.A."/>
            <person name="Lopez G."/>
            <person name="Yakimov M.M."/>
            <person name="Ferrer M."/>
        </authorList>
    </citation>
    <scope>NUCLEOTIDE SEQUENCE</scope>
</reference>
<dbReference type="AlphaFoldDB" id="J9FT68"/>
<evidence type="ECO:0000313" key="4">
    <source>
        <dbReference type="EMBL" id="EJW97693.1"/>
    </source>
</evidence>
<keyword evidence="1" id="KW-0328">Glycosyltransferase</keyword>
<dbReference type="Gene3D" id="3.90.550.10">
    <property type="entry name" value="Spore Coat Polysaccharide Biosynthesis Protein SpsA, Chain A"/>
    <property type="match status" value="1"/>
</dbReference>
<dbReference type="Pfam" id="PF00535">
    <property type="entry name" value="Glycos_transf_2"/>
    <property type="match status" value="1"/>
</dbReference>
<dbReference type="PANTHER" id="PTHR22916">
    <property type="entry name" value="GLYCOSYLTRANSFERASE"/>
    <property type="match status" value="1"/>
</dbReference>
<organism evidence="4">
    <name type="scientific">gut metagenome</name>
    <dbReference type="NCBI Taxonomy" id="749906"/>
    <lineage>
        <taxon>unclassified sequences</taxon>
        <taxon>metagenomes</taxon>
        <taxon>organismal metagenomes</taxon>
    </lineage>
</organism>
<dbReference type="PANTHER" id="PTHR22916:SF51">
    <property type="entry name" value="GLYCOSYLTRANSFERASE EPSH-RELATED"/>
    <property type="match status" value="1"/>
</dbReference>
<evidence type="ECO:0000259" key="3">
    <source>
        <dbReference type="Pfam" id="PF00535"/>
    </source>
</evidence>
<dbReference type="GO" id="GO:0016757">
    <property type="term" value="F:glycosyltransferase activity"/>
    <property type="evidence" value="ECO:0007669"/>
    <property type="project" value="UniProtKB-KW"/>
</dbReference>
<evidence type="ECO:0000256" key="1">
    <source>
        <dbReference type="ARBA" id="ARBA00022676"/>
    </source>
</evidence>
<feature type="non-terminal residue" evidence="4">
    <location>
        <position position="1"/>
    </location>
</feature>